<dbReference type="STRING" id="507626.LOKO_00239"/>
<dbReference type="EMBL" id="CP014226">
    <property type="protein sequence ID" value="AMC99336.1"/>
    <property type="molecule type" value="Genomic_DNA"/>
</dbReference>
<dbReference type="Pfam" id="PF01521">
    <property type="entry name" value="Fe-S_biosyn"/>
    <property type="match status" value="1"/>
</dbReference>
<dbReference type="PANTHER" id="PTHR10072:SF41">
    <property type="entry name" value="IRON-SULFUR CLUSTER ASSEMBLY 1 HOMOLOG, MITOCHONDRIAL"/>
    <property type="match status" value="1"/>
</dbReference>
<dbReference type="AlphaFoldDB" id="A0A0X8HB17"/>
<dbReference type="Proteomes" id="UP000063387">
    <property type="component" value="Chromosome"/>
</dbReference>
<gene>
    <name evidence="3" type="primary">iscA</name>
    <name evidence="3" type="ORF">LOKO_00239</name>
</gene>
<reference evidence="3 4" key="1">
    <citation type="journal article" date="2016" name="Genome Announc.">
        <title>Draft Genome Sequence of 'Halomonas chromatireducens' Strain AGD 8-3, a Haloalkaliphilic Chromate- and Selenite-Reducing Gammaproteobacterium.</title>
        <authorList>
            <person name="Sharko F.S."/>
            <person name="Shapovalova A.A."/>
            <person name="Tsygankova S.V."/>
            <person name="Komova A.V."/>
            <person name="Boulygina E.S."/>
            <person name="Teslyuk A.B."/>
            <person name="Gotovtsev P.M."/>
            <person name="Namsaraev Z.B."/>
            <person name="Khijniak T.V."/>
            <person name="Nedoluzhko A.V."/>
            <person name="Vasilov R.G."/>
        </authorList>
    </citation>
    <scope>NUCLEOTIDE SEQUENCE [LARGE SCALE GENOMIC DNA]</scope>
    <source>
        <strain evidence="3 4">AGD 8-3</strain>
    </source>
</reference>
<dbReference type="GO" id="GO:0005829">
    <property type="term" value="C:cytosol"/>
    <property type="evidence" value="ECO:0007669"/>
    <property type="project" value="TreeGrafter"/>
</dbReference>
<dbReference type="GO" id="GO:0016226">
    <property type="term" value="P:iron-sulfur cluster assembly"/>
    <property type="evidence" value="ECO:0007669"/>
    <property type="project" value="InterPro"/>
</dbReference>
<dbReference type="PATRIC" id="fig|507626.3.peg.235"/>
<dbReference type="InterPro" id="IPR050322">
    <property type="entry name" value="Fe-S_cluster_asmbl/transfer"/>
</dbReference>
<dbReference type="Gene3D" id="2.60.300.12">
    <property type="entry name" value="HesB-like domain"/>
    <property type="match status" value="1"/>
</dbReference>
<sequence>MAHLSITTAAAEQIQRVLEERGQGLGLRVSVKPSGCSGYSYVLDFADEATNDDIAFEDHGVTVFVAPDALEMLDGSEVDYVSEGLNRFFRFNNPNVKDQCGCGESFTV</sequence>
<reference evidence="3 4" key="2">
    <citation type="submission" date="2016-02" db="EMBL/GenBank/DDBJ databases">
        <authorList>
            <person name="Wen L."/>
            <person name="He K."/>
            <person name="Yang H."/>
        </authorList>
    </citation>
    <scope>NUCLEOTIDE SEQUENCE [LARGE SCALE GENOMIC DNA]</scope>
    <source>
        <strain evidence="3 4">AGD 8-3</strain>
    </source>
</reference>
<protein>
    <submittedName>
        <fullName evidence="3">Iron-binding protein IscA</fullName>
    </submittedName>
</protein>
<dbReference type="GO" id="GO:0051537">
    <property type="term" value="F:2 iron, 2 sulfur cluster binding"/>
    <property type="evidence" value="ECO:0007669"/>
    <property type="project" value="TreeGrafter"/>
</dbReference>
<keyword evidence="4" id="KW-1185">Reference proteome</keyword>
<dbReference type="OrthoDB" id="9801228at2"/>
<comment type="similarity">
    <text evidence="1">Belongs to the HesB/IscA family.</text>
</comment>
<evidence type="ECO:0000313" key="4">
    <source>
        <dbReference type="Proteomes" id="UP000063387"/>
    </source>
</evidence>
<feature type="domain" description="Core" evidence="2">
    <location>
        <begin position="3"/>
        <end position="104"/>
    </location>
</feature>
<evidence type="ECO:0000256" key="1">
    <source>
        <dbReference type="ARBA" id="ARBA00006718"/>
    </source>
</evidence>
<dbReference type="InterPro" id="IPR016092">
    <property type="entry name" value="ATAP"/>
</dbReference>
<name>A0A0X8HB17_9GAMM</name>
<dbReference type="PROSITE" id="PS01152">
    <property type="entry name" value="HESB"/>
    <property type="match status" value="1"/>
</dbReference>
<dbReference type="KEGG" id="hco:LOKO_00239"/>
<dbReference type="SUPFAM" id="SSF89360">
    <property type="entry name" value="HesB-like domain"/>
    <property type="match status" value="1"/>
</dbReference>
<organism evidence="3 4">
    <name type="scientific">Halomonas chromatireducens</name>
    <dbReference type="NCBI Taxonomy" id="507626"/>
    <lineage>
        <taxon>Bacteria</taxon>
        <taxon>Pseudomonadati</taxon>
        <taxon>Pseudomonadota</taxon>
        <taxon>Gammaproteobacteria</taxon>
        <taxon>Oceanospirillales</taxon>
        <taxon>Halomonadaceae</taxon>
        <taxon>Halomonas</taxon>
    </lineage>
</organism>
<evidence type="ECO:0000313" key="3">
    <source>
        <dbReference type="EMBL" id="AMC99336.1"/>
    </source>
</evidence>
<accession>A0A0X8HB17</accession>
<dbReference type="NCBIfam" id="TIGR00049">
    <property type="entry name" value="iron-sulfur cluster assembly accessory protein"/>
    <property type="match status" value="1"/>
</dbReference>
<dbReference type="RefSeq" id="WP_066443935.1">
    <property type="nucleotide sequence ID" value="NZ_CP014226.1"/>
</dbReference>
<dbReference type="InterPro" id="IPR017870">
    <property type="entry name" value="FeS_cluster_insertion_CS"/>
</dbReference>
<evidence type="ECO:0000259" key="2">
    <source>
        <dbReference type="Pfam" id="PF01521"/>
    </source>
</evidence>
<dbReference type="InterPro" id="IPR000361">
    <property type="entry name" value="ATAP_core_dom"/>
</dbReference>
<dbReference type="InterPro" id="IPR035903">
    <property type="entry name" value="HesB-like_dom_sf"/>
</dbReference>
<proteinExistence type="inferred from homology"/>
<dbReference type="PANTHER" id="PTHR10072">
    <property type="entry name" value="IRON-SULFUR CLUSTER ASSEMBLY PROTEIN"/>
    <property type="match status" value="1"/>
</dbReference>